<protein>
    <submittedName>
        <fullName evidence="1">Uncharacterized protein</fullName>
    </submittedName>
</protein>
<proteinExistence type="predicted"/>
<evidence type="ECO:0000313" key="2">
    <source>
        <dbReference type="Proteomes" id="UP000827872"/>
    </source>
</evidence>
<organism evidence="1 2">
    <name type="scientific">Sphaerodactylus townsendi</name>
    <dbReference type="NCBI Taxonomy" id="933632"/>
    <lineage>
        <taxon>Eukaryota</taxon>
        <taxon>Metazoa</taxon>
        <taxon>Chordata</taxon>
        <taxon>Craniata</taxon>
        <taxon>Vertebrata</taxon>
        <taxon>Euteleostomi</taxon>
        <taxon>Lepidosauria</taxon>
        <taxon>Squamata</taxon>
        <taxon>Bifurcata</taxon>
        <taxon>Gekkota</taxon>
        <taxon>Sphaerodactylidae</taxon>
        <taxon>Sphaerodactylus</taxon>
    </lineage>
</organism>
<dbReference type="Proteomes" id="UP000827872">
    <property type="component" value="Linkage Group LG12"/>
</dbReference>
<keyword evidence="2" id="KW-1185">Reference proteome</keyword>
<evidence type="ECO:0000313" key="1">
    <source>
        <dbReference type="EMBL" id="KAH7997561.1"/>
    </source>
</evidence>
<comment type="caution">
    <text evidence="1">The sequence shown here is derived from an EMBL/GenBank/DDBJ whole genome shotgun (WGS) entry which is preliminary data.</text>
</comment>
<gene>
    <name evidence="1" type="ORF">K3G42_001734</name>
</gene>
<sequence length="72" mass="8138">MWPGETGKKQVKGSYACTCPDSRTPGSYLIWFLLEKFRNAECIKQLPYFTRKSLHFNVSICTNDSGDNACAL</sequence>
<reference evidence="1" key="1">
    <citation type="submission" date="2021-08" db="EMBL/GenBank/DDBJ databases">
        <title>The first chromosome-level gecko genome reveals the dynamic sex chromosomes of Neotropical dwarf geckos (Sphaerodactylidae: Sphaerodactylus).</title>
        <authorList>
            <person name="Pinto B.J."/>
            <person name="Keating S.E."/>
            <person name="Gamble T."/>
        </authorList>
    </citation>
    <scope>NUCLEOTIDE SEQUENCE</scope>
    <source>
        <strain evidence="1">TG3544</strain>
    </source>
</reference>
<dbReference type="EMBL" id="CM037625">
    <property type="protein sequence ID" value="KAH7997561.1"/>
    <property type="molecule type" value="Genomic_DNA"/>
</dbReference>
<name>A0ACB8EXA9_9SAUR</name>
<accession>A0ACB8EXA9</accession>